<dbReference type="InterPro" id="IPR006153">
    <property type="entry name" value="Cation/H_exchanger_TM"/>
</dbReference>
<evidence type="ECO:0000256" key="3">
    <source>
        <dbReference type="ARBA" id="ARBA00022448"/>
    </source>
</evidence>
<accession>A0A3D9HXI2</accession>
<dbReference type="GO" id="GO:0015386">
    <property type="term" value="F:potassium:proton antiporter activity"/>
    <property type="evidence" value="ECO:0007669"/>
    <property type="project" value="TreeGrafter"/>
</dbReference>
<feature type="transmembrane region" description="Helical" evidence="12">
    <location>
        <begin position="101"/>
        <end position="124"/>
    </location>
</feature>
<sequence>MSILDIASLLIVLAAIAGFINHRFIHLPHTIGLVIIAMVSSLGVLGLNFAAPGLGIGEAVTGLLAQIDFNEALMKGMLSFLLFAGAMHVDLDKLADKKWAVGLMATMGVITSTFLIGTAMWWILNALGQPIPYLYALLLGSLISPTDPVAVLSILKTVSIPKSLEIKIAGESLFNDGVGVVVFLVILALATGAGGHGGEMGPTEVAKLFALEAFGGAALGLIAGYIAYLALSALDEFSLEVLITLALVMGSYALAYHLHVSGPIAVVVAGLLIGNKGMKNAMSENTRDHVEKFWILLDEIFNSVLFLLIGMEVLVVGFGTDHMLAGLIAIPVVLAARMIAVSIPIRGLGLMGRQFTKGAVPVLTWGGLRGGISVALALSLPESDYKPVILTITYIVVVFSIIVQGLSIKHVIARFVKD</sequence>
<organism evidence="14 15">
    <name type="scientific">Aestuariispira insulae</name>
    <dbReference type="NCBI Taxonomy" id="1461337"/>
    <lineage>
        <taxon>Bacteria</taxon>
        <taxon>Pseudomonadati</taxon>
        <taxon>Pseudomonadota</taxon>
        <taxon>Alphaproteobacteria</taxon>
        <taxon>Rhodospirillales</taxon>
        <taxon>Kiloniellaceae</taxon>
        <taxon>Aestuariispira</taxon>
    </lineage>
</organism>
<keyword evidence="6 12" id="KW-0812">Transmembrane</keyword>
<keyword evidence="9" id="KW-0406">Ion transport</keyword>
<feature type="transmembrane region" description="Helical" evidence="12">
    <location>
        <begin position="208"/>
        <end position="230"/>
    </location>
</feature>
<dbReference type="Gene3D" id="6.10.140.1330">
    <property type="match status" value="1"/>
</dbReference>
<feature type="transmembrane region" description="Helical" evidence="12">
    <location>
        <begin position="130"/>
        <end position="152"/>
    </location>
</feature>
<evidence type="ECO:0000256" key="11">
    <source>
        <dbReference type="ARBA" id="ARBA00023201"/>
    </source>
</evidence>
<evidence type="ECO:0000259" key="13">
    <source>
        <dbReference type="Pfam" id="PF00999"/>
    </source>
</evidence>
<dbReference type="RefSeq" id="WP_115935166.1">
    <property type="nucleotide sequence ID" value="NZ_QRDW01000001.1"/>
</dbReference>
<keyword evidence="3" id="KW-0813">Transport</keyword>
<dbReference type="PANTHER" id="PTHR10110">
    <property type="entry name" value="SODIUM/HYDROGEN EXCHANGER"/>
    <property type="match status" value="1"/>
</dbReference>
<keyword evidence="8" id="KW-0915">Sodium</keyword>
<keyword evidence="11" id="KW-0739">Sodium transport</keyword>
<evidence type="ECO:0000256" key="1">
    <source>
        <dbReference type="ARBA" id="ARBA00004651"/>
    </source>
</evidence>
<evidence type="ECO:0000256" key="8">
    <source>
        <dbReference type="ARBA" id="ARBA00023053"/>
    </source>
</evidence>
<gene>
    <name evidence="14" type="ORF">DFP90_101884</name>
</gene>
<dbReference type="EMBL" id="QRDW01000001">
    <property type="protein sequence ID" value="RED54081.1"/>
    <property type="molecule type" value="Genomic_DNA"/>
</dbReference>
<keyword evidence="10 12" id="KW-0472">Membrane</keyword>
<dbReference type="InterPro" id="IPR018422">
    <property type="entry name" value="Cation/H_exchanger_CPA1"/>
</dbReference>
<dbReference type="PANTHER" id="PTHR10110:SF195">
    <property type="entry name" value="NA(+)_H(+) ANTIPORTER NHAS2"/>
    <property type="match status" value="1"/>
</dbReference>
<evidence type="ECO:0000256" key="10">
    <source>
        <dbReference type="ARBA" id="ARBA00023136"/>
    </source>
</evidence>
<dbReference type="AlphaFoldDB" id="A0A3D9HXI2"/>
<name>A0A3D9HXI2_9PROT</name>
<feature type="transmembrane region" description="Helical" evidence="12">
    <location>
        <begin position="260"/>
        <end position="278"/>
    </location>
</feature>
<evidence type="ECO:0000256" key="5">
    <source>
        <dbReference type="ARBA" id="ARBA00022475"/>
    </source>
</evidence>
<dbReference type="Proteomes" id="UP000256845">
    <property type="component" value="Unassembled WGS sequence"/>
</dbReference>
<feature type="transmembrane region" description="Helical" evidence="12">
    <location>
        <begin position="173"/>
        <end position="196"/>
    </location>
</feature>
<evidence type="ECO:0000313" key="14">
    <source>
        <dbReference type="EMBL" id="RED54081.1"/>
    </source>
</evidence>
<comment type="caution">
    <text evidence="14">The sequence shown here is derived from an EMBL/GenBank/DDBJ whole genome shotgun (WGS) entry which is preliminary data.</text>
</comment>
<proteinExistence type="inferred from homology"/>
<protein>
    <submittedName>
        <fullName evidence="14">Sodium/proton antiporter (CPA1 family)</fullName>
    </submittedName>
</protein>
<feature type="transmembrane region" description="Helical" evidence="12">
    <location>
        <begin position="387"/>
        <end position="408"/>
    </location>
</feature>
<comment type="subcellular location">
    <subcellularLocation>
        <location evidence="1">Cell membrane</location>
        <topology evidence="1">Multi-pass membrane protein</topology>
    </subcellularLocation>
</comment>
<evidence type="ECO:0000256" key="12">
    <source>
        <dbReference type="SAM" id="Phobius"/>
    </source>
</evidence>
<reference evidence="14 15" key="1">
    <citation type="submission" date="2018-07" db="EMBL/GenBank/DDBJ databases">
        <title>Genomic Encyclopedia of Type Strains, Phase III (KMG-III): the genomes of soil and plant-associated and newly described type strains.</title>
        <authorList>
            <person name="Whitman W."/>
        </authorList>
    </citation>
    <scope>NUCLEOTIDE SEQUENCE [LARGE SCALE GENOMIC DNA]</scope>
    <source>
        <strain evidence="14 15">CECT 8488</strain>
    </source>
</reference>
<keyword evidence="15" id="KW-1185">Reference proteome</keyword>
<dbReference type="GO" id="GO:0005886">
    <property type="term" value="C:plasma membrane"/>
    <property type="evidence" value="ECO:0007669"/>
    <property type="project" value="UniProtKB-SubCell"/>
</dbReference>
<feature type="transmembrane region" description="Helical" evidence="12">
    <location>
        <begin position="31"/>
        <end position="52"/>
    </location>
</feature>
<evidence type="ECO:0000256" key="2">
    <source>
        <dbReference type="ARBA" id="ARBA00007367"/>
    </source>
</evidence>
<comment type="similarity">
    <text evidence="2">Belongs to the monovalent cation:proton antiporter 1 (CPA1) transporter (TC 2.A.36) family.</text>
</comment>
<feature type="domain" description="Cation/H+ exchanger transmembrane" evidence="13">
    <location>
        <begin position="11"/>
        <end position="412"/>
    </location>
</feature>
<keyword evidence="5" id="KW-1003">Cell membrane</keyword>
<dbReference type="OrthoDB" id="9774146at2"/>
<dbReference type="GO" id="GO:0015385">
    <property type="term" value="F:sodium:proton antiporter activity"/>
    <property type="evidence" value="ECO:0007669"/>
    <property type="project" value="InterPro"/>
</dbReference>
<dbReference type="Pfam" id="PF00999">
    <property type="entry name" value="Na_H_Exchanger"/>
    <property type="match status" value="1"/>
</dbReference>
<evidence type="ECO:0000313" key="15">
    <source>
        <dbReference type="Proteomes" id="UP000256845"/>
    </source>
</evidence>
<dbReference type="GO" id="GO:0098719">
    <property type="term" value="P:sodium ion import across plasma membrane"/>
    <property type="evidence" value="ECO:0007669"/>
    <property type="project" value="TreeGrafter"/>
</dbReference>
<evidence type="ECO:0000256" key="6">
    <source>
        <dbReference type="ARBA" id="ARBA00022692"/>
    </source>
</evidence>
<evidence type="ECO:0000256" key="9">
    <source>
        <dbReference type="ARBA" id="ARBA00023065"/>
    </source>
</evidence>
<keyword evidence="4" id="KW-0050">Antiport</keyword>
<feature type="transmembrane region" description="Helical" evidence="12">
    <location>
        <begin position="299"/>
        <end position="318"/>
    </location>
</feature>
<evidence type="ECO:0000256" key="4">
    <source>
        <dbReference type="ARBA" id="ARBA00022449"/>
    </source>
</evidence>
<feature type="transmembrane region" description="Helical" evidence="12">
    <location>
        <begin position="324"/>
        <end position="348"/>
    </location>
</feature>
<feature type="transmembrane region" description="Helical" evidence="12">
    <location>
        <begin position="6"/>
        <end position="24"/>
    </location>
</feature>
<keyword evidence="7 12" id="KW-1133">Transmembrane helix</keyword>
<evidence type="ECO:0000256" key="7">
    <source>
        <dbReference type="ARBA" id="ARBA00022989"/>
    </source>
</evidence>
<feature type="transmembrane region" description="Helical" evidence="12">
    <location>
        <begin position="72"/>
        <end position="89"/>
    </location>
</feature>
<dbReference type="GO" id="GO:0051453">
    <property type="term" value="P:regulation of intracellular pH"/>
    <property type="evidence" value="ECO:0007669"/>
    <property type="project" value="TreeGrafter"/>
</dbReference>